<dbReference type="Proteomes" id="UP000255234">
    <property type="component" value="Unassembled WGS sequence"/>
</dbReference>
<dbReference type="RefSeq" id="WP_115152288.1">
    <property type="nucleotide sequence ID" value="NZ_UGPP01000001.1"/>
</dbReference>
<sequence length="197" mass="22528">MFTTKVQVAHHDMQDFISNYQDIDKFLTYCQQCNNYNHKWSCPPLSFNPKTYLSQYKSIYLVAVQINYSEDTINSLTTKEEICTFTRKTLRKLKNEIATALLNLENDNTISLSSGGCSYCCKCSRTVNQSCKKPDKMRHSLDSFGVDLGKVMEDIFNIKLLWGLDKLPKYHVLIHALISNETISATTISDIISKNSV</sequence>
<protein>
    <submittedName>
        <fullName evidence="1">Predicted metal-binding protein</fullName>
    </submittedName>
</protein>
<dbReference type="EMBL" id="UGPP01000001">
    <property type="protein sequence ID" value="STY72253.1"/>
    <property type="molecule type" value="Genomic_DNA"/>
</dbReference>
<gene>
    <name evidence="1" type="ORF">NCTC10571_02445</name>
</gene>
<evidence type="ECO:0000313" key="1">
    <source>
        <dbReference type="EMBL" id="STY72253.1"/>
    </source>
</evidence>
<dbReference type="AlphaFoldDB" id="A0A378NV52"/>
<reference evidence="1 2" key="1">
    <citation type="submission" date="2018-06" db="EMBL/GenBank/DDBJ databases">
        <authorList>
            <consortium name="Pathogen Informatics"/>
            <person name="Doyle S."/>
        </authorList>
    </citation>
    <scope>NUCLEOTIDE SEQUENCE [LARGE SCALE GENOMIC DNA]</scope>
    <source>
        <strain evidence="1 2">NCTC10571</strain>
    </source>
</reference>
<evidence type="ECO:0000313" key="2">
    <source>
        <dbReference type="Proteomes" id="UP000255234"/>
    </source>
</evidence>
<dbReference type="InterPro" id="IPR019271">
    <property type="entry name" value="DUF2284_metal-binding"/>
</dbReference>
<proteinExistence type="predicted"/>
<name>A0A378NV52_9FIRM</name>
<accession>A0A378NV52</accession>
<organism evidence="1 2">
    <name type="scientific">Megamonas hypermegale</name>
    <dbReference type="NCBI Taxonomy" id="158847"/>
    <lineage>
        <taxon>Bacteria</taxon>
        <taxon>Bacillati</taxon>
        <taxon>Bacillota</taxon>
        <taxon>Negativicutes</taxon>
        <taxon>Selenomonadales</taxon>
        <taxon>Selenomonadaceae</taxon>
        <taxon>Megamonas</taxon>
    </lineage>
</organism>
<dbReference type="Pfam" id="PF10050">
    <property type="entry name" value="DUF2284"/>
    <property type="match status" value="1"/>
</dbReference>